<gene>
    <name evidence="4" type="ORF">Tsubulata_010226</name>
</gene>
<sequence length="267" mass="30373">MSDYPNRYTPPSSSSSSQSYAPSAPPAFSDSYHRQQQQPQSSYGNQYQYQYQHQHQQQPPYGGGGSNINSYSSSSSPPSYGGGYNASSRFPPGTHPDVIRSFQMVDRDGSGFIDEKELQQALSSGYQRFHIRTVRLLMFLYKNPYDASRMGPKEFAALWSCLGQWRGIFERYDRDRSGKIDLFELRDALFGLGFAIPSSVLQVLIAKYDDGSSRKIELNFDSFVECGMIIKGLTDKFKEKDRRYTGSAKFNYDEFMSMVIPFLVSYD</sequence>
<dbReference type="PANTHER" id="PTHR46824:SF2">
    <property type="entry name" value="CALCIUM-BINDING PROTEIN CML48-RELATED"/>
    <property type="match status" value="1"/>
</dbReference>
<dbReference type="Pfam" id="PF13405">
    <property type="entry name" value="EF-hand_6"/>
    <property type="match status" value="1"/>
</dbReference>
<dbReference type="InterPro" id="IPR002048">
    <property type="entry name" value="EF_hand_dom"/>
</dbReference>
<dbReference type="SMART" id="SM00054">
    <property type="entry name" value="EFh"/>
    <property type="match status" value="2"/>
</dbReference>
<dbReference type="OrthoDB" id="186625at2759"/>
<evidence type="ECO:0000313" key="4">
    <source>
        <dbReference type="EMBL" id="KAJ4846743.1"/>
    </source>
</evidence>
<dbReference type="InterPro" id="IPR018247">
    <property type="entry name" value="EF_Hand_1_Ca_BS"/>
</dbReference>
<dbReference type="Proteomes" id="UP001141552">
    <property type="component" value="Unassembled WGS sequence"/>
</dbReference>
<feature type="compositionally biased region" description="Low complexity" evidence="2">
    <location>
        <begin position="67"/>
        <end position="79"/>
    </location>
</feature>
<feature type="domain" description="EF-hand" evidence="3">
    <location>
        <begin position="160"/>
        <end position="195"/>
    </location>
</feature>
<evidence type="ECO:0000259" key="3">
    <source>
        <dbReference type="PROSITE" id="PS50222"/>
    </source>
</evidence>
<accession>A0A9Q0GBM1</accession>
<evidence type="ECO:0000256" key="2">
    <source>
        <dbReference type="SAM" id="MobiDB-lite"/>
    </source>
</evidence>
<dbReference type="PROSITE" id="PS50222">
    <property type="entry name" value="EF_HAND_2"/>
    <property type="match status" value="2"/>
</dbReference>
<evidence type="ECO:0000313" key="5">
    <source>
        <dbReference type="Proteomes" id="UP001141552"/>
    </source>
</evidence>
<keyword evidence="1" id="KW-0106">Calcium</keyword>
<dbReference type="CDD" id="cd16180">
    <property type="entry name" value="EFh_PEF_Group_I"/>
    <property type="match status" value="1"/>
</dbReference>
<keyword evidence="5" id="KW-1185">Reference proteome</keyword>
<comment type="caution">
    <text evidence="4">The sequence shown here is derived from an EMBL/GenBank/DDBJ whole genome shotgun (WGS) entry which is preliminary data.</text>
</comment>
<organism evidence="4 5">
    <name type="scientific">Turnera subulata</name>
    <dbReference type="NCBI Taxonomy" id="218843"/>
    <lineage>
        <taxon>Eukaryota</taxon>
        <taxon>Viridiplantae</taxon>
        <taxon>Streptophyta</taxon>
        <taxon>Embryophyta</taxon>
        <taxon>Tracheophyta</taxon>
        <taxon>Spermatophyta</taxon>
        <taxon>Magnoliopsida</taxon>
        <taxon>eudicotyledons</taxon>
        <taxon>Gunneridae</taxon>
        <taxon>Pentapetalae</taxon>
        <taxon>rosids</taxon>
        <taxon>fabids</taxon>
        <taxon>Malpighiales</taxon>
        <taxon>Passifloraceae</taxon>
        <taxon>Turnera</taxon>
    </lineage>
</organism>
<reference evidence="4" key="2">
    <citation type="journal article" date="2023" name="Plants (Basel)">
        <title>Annotation of the Turnera subulata (Passifloraceae) Draft Genome Reveals the S-Locus Evolved after the Divergence of Turneroideae from Passifloroideae in a Stepwise Manner.</title>
        <authorList>
            <person name="Henning P.M."/>
            <person name="Roalson E.H."/>
            <person name="Mir W."/>
            <person name="McCubbin A.G."/>
            <person name="Shore J.S."/>
        </authorList>
    </citation>
    <scope>NUCLEOTIDE SEQUENCE</scope>
    <source>
        <strain evidence="4">F60SS</strain>
    </source>
</reference>
<protein>
    <recommendedName>
        <fullName evidence="3">EF-hand domain-containing protein</fullName>
    </recommendedName>
</protein>
<feature type="region of interest" description="Disordered" evidence="2">
    <location>
        <begin position="1"/>
        <end position="98"/>
    </location>
</feature>
<dbReference type="Pfam" id="PF00036">
    <property type="entry name" value="EF-hand_1"/>
    <property type="match status" value="1"/>
</dbReference>
<dbReference type="InterPro" id="IPR011992">
    <property type="entry name" value="EF-hand-dom_pair"/>
</dbReference>
<dbReference type="EMBL" id="JAKUCV010001348">
    <property type="protein sequence ID" value="KAJ4846743.1"/>
    <property type="molecule type" value="Genomic_DNA"/>
</dbReference>
<dbReference type="Gene3D" id="1.10.238.10">
    <property type="entry name" value="EF-hand"/>
    <property type="match status" value="1"/>
</dbReference>
<feature type="domain" description="EF-hand" evidence="3">
    <location>
        <begin position="93"/>
        <end position="128"/>
    </location>
</feature>
<evidence type="ECO:0000256" key="1">
    <source>
        <dbReference type="ARBA" id="ARBA00022837"/>
    </source>
</evidence>
<feature type="compositionally biased region" description="Low complexity" evidence="2">
    <location>
        <begin position="10"/>
        <end position="60"/>
    </location>
</feature>
<dbReference type="InterPro" id="IPR044590">
    <property type="entry name" value="CML48/49/50"/>
</dbReference>
<dbReference type="AlphaFoldDB" id="A0A9Q0GBM1"/>
<dbReference type="PANTHER" id="PTHR46824">
    <property type="entry name" value="CALCIUM-BINDING PROTEIN CML48-RELATED"/>
    <property type="match status" value="1"/>
</dbReference>
<reference evidence="4" key="1">
    <citation type="submission" date="2022-02" db="EMBL/GenBank/DDBJ databases">
        <authorList>
            <person name="Henning P.M."/>
            <person name="McCubbin A.G."/>
            <person name="Shore J.S."/>
        </authorList>
    </citation>
    <scope>NUCLEOTIDE SEQUENCE</scope>
    <source>
        <strain evidence="4">F60SS</strain>
        <tissue evidence="4">Leaves</tissue>
    </source>
</reference>
<name>A0A9Q0GBM1_9ROSI</name>
<dbReference type="SUPFAM" id="SSF47473">
    <property type="entry name" value="EF-hand"/>
    <property type="match status" value="1"/>
</dbReference>
<dbReference type="GO" id="GO:0005509">
    <property type="term" value="F:calcium ion binding"/>
    <property type="evidence" value="ECO:0007669"/>
    <property type="project" value="InterPro"/>
</dbReference>
<proteinExistence type="predicted"/>
<dbReference type="PROSITE" id="PS00018">
    <property type="entry name" value="EF_HAND_1"/>
    <property type="match status" value="2"/>
</dbReference>